<keyword evidence="1" id="KW-0472">Membrane</keyword>
<gene>
    <name evidence="2" type="ORF">AMSG_04423</name>
</gene>
<sequence>MKLGNVVVAALLFLAWLFVVIGMGTLGWMTSDKNGAKVDVGLLRYCVEAPGTSTCNSLSKIGENSADASSCKKIKHGGGFAFSFLLFAIFPGLIAIATNAIAAVEMEVGPLDAALLPKLNFALSTAFAVLTFIAWIFYCIISYSTKCYKDSFKAGYSFALVVVGFFLFQLPAAGLNACEFLGIAVPGLVEGGGAGGAQAGGV</sequence>
<feature type="transmembrane region" description="Helical" evidence="1">
    <location>
        <begin position="121"/>
        <end position="143"/>
    </location>
</feature>
<dbReference type="GeneID" id="25563966"/>
<protein>
    <recommendedName>
        <fullName evidence="4">MARVEL domain-containing protein</fullName>
    </recommendedName>
</protein>
<dbReference type="Proteomes" id="UP000054408">
    <property type="component" value="Unassembled WGS sequence"/>
</dbReference>
<evidence type="ECO:0000256" key="1">
    <source>
        <dbReference type="SAM" id="Phobius"/>
    </source>
</evidence>
<organism evidence="2 3">
    <name type="scientific">Thecamonas trahens ATCC 50062</name>
    <dbReference type="NCBI Taxonomy" id="461836"/>
    <lineage>
        <taxon>Eukaryota</taxon>
        <taxon>Apusozoa</taxon>
        <taxon>Apusomonadida</taxon>
        <taxon>Apusomonadidae</taxon>
        <taxon>Thecamonas</taxon>
    </lineage>
</organism>
<dbReference type="EMBL" id="GL349450">
    <property type="protein sequence ID" value="KNC48194.1"/>
    <property type="molecule type" value="Genomic_DNA"/>
</dbReference>
<keyword evidence="1" id="KW-1133">Transmembrane helix</keyword>
<dbReference type="Gene3D" id="1.20.140.150">
    <property type="match status" value="1"/>
</dbReference>
<keyword evidence="1" id="KW-0812">Transmembrane</keyword>
<keyword evidence="3" id="KW-1185">Reference proteome</keyword>
<accession>A0A0L0D772</accession>
<feature type="transmembrane region" description="Helical" evidence="1">
    <location>
        <begin position="80"/>
        <end position="101"/>
    </location>
</feature>
<name>A0A0L0D772_THETB</name>
<feature type="transmembrane region" description="Helical" evidence="1">
    <location>
        <begin position="6"/>
        <end position="28"/>
    </location>
</feature>
<dbReference type="RefSeq" id="XP_013758763.1">
    <property type="nucleotide sequence ID" value="XM_013903309.1"/>
</dbReference>
<dbReference type="AlphaFoldDB" id="A0A0L0D772"/>
<proteinExistence type="predicted"/>
<reference evidence="2 3" key="1">
    <citation type="submission" date="2010-05" db="EMBL/GenBank/DDBJ databases">
        <title>The Genome Sequence of Thecamonas trahens ATCC 50062.</title>
        <authorList>
            <consortium name="The Broad Institute Genome Sequencing Platform"/>
            <person name="Russ C."/>
            <person name="Cuomo C."/>
            <person name="Shea T."/>
            <person name="Young S.K."/>
            <person name="Zeng Q."/>
            <person name="Koehrsen M."/>
            <person name="Haas B."/>
            <person name="Borodovsky M."/>
            <person name="Guigo R."/>
            <person name="Alvarado L."/>
            <person name="Berlin A."/>
            <person name="Bochicchio J."/>
            <person name="Borenstein D."/>
            <person name="Chapman S."/>
            <person name="Chen Z."/>
            <person name="Freedman E."/>
            <person name="Gellesch M."/>
            <person name="Goldberg J."/>
            <person name="Griggs A."/>
            <person name="Gujja S."/>
            <person name="Heilman E."/>
            <person name="Heiman D."/>
            <person name="Hepburn T."/>
            <person name="Howarth C."/>
            <person name="Jen D."/>
            <person name="Larson L."/>
            <person name="Mehta T."/>
            <person name="Park D."/>
            <person name="Pearson M."/>
            <person name="Roberts A."/>
            <person name="Saif S."/>
            <person name="Shenoy N."/>
            <person name="Sisk P."/>
            <person name="Stolte C."/>
            <person name="Sykes S."/>
            <person name="Thomson T."/>
            <person name="Walk T."/>
            <person name="White J."/>
            <person name="Yandava C."/>
            <person name="Burger G."/>
            <person name="Gray M.W."/>
            <person name="Holland P.W.H."/>
            <person name="King N."/>
            <person name="Lang F.B.F."/>
            <person name="Roger A.J."/>
            <person name="Ruiz-Trillo I."/>
            <person name="Lander E."/>
            <person name="Nusbaum C."/>
        </authorList>
    </citation>
    <scope>NUCLEOTIDE SEQUENCE [LARGE SCALE GENOMIC DNA]</scope>
    <source>
        <strain evidence="2 3">ATCC 50062</strain>
    </source>
</reference>
<evidence type="ECO:0000313" key="3">
    <source>
        <dbReference type="Proteomes" id="UP000054408"/>
    </source>
</evidence>
<evidence type="ECO:0000313" key="2">
    <source>
        <dbReference type="EMBL" id="KNC48194.1"/>
    </source>
</evidence>
<evidence type="ECO:0008006" key="4">
    <source>
        <dbReference type="Google" id="ProtNLM"/>
    </source>
</evidence>
<feature type="transmembrane region" description="Helical" evidence="1">
    <location>
        <begin position="155"/>
        <end position="175"/>
    </location>
</feature>